<protein>
    <recommendedName>
        <fullName evidence="2">Virion structural protein</fullName>
    </recommendedName>
</protein>
<proteinExistence type="predicted"/>
<reference evidence="1" key="1">
    <citation type="submission" date="2022-10" db="EMBL/GenBank/DDBJ databases">
        <title>Genomics discovery of giant fungal viruses from subsurface oceanic crustal fluids.</title>
        <authorList>
            <person name="Bhattacharjee A.S."/>
            <person name="Schulz F."/>
            <person name="Woyke T."/>
            <person name="Orcutt B.N."/>
            <person name="Matinez Martinez J."/>
        </authorList>
    </citation>
    <scope>NUCLEOTIDE SEQUENCE</scope>
    <source>
        <strain evidence="1">VSAG1.JdFR</strain>
    </source>
</reference>
<sequence length="168" mass="16941">MTSYSGSTIGAAGTTITVTANTGIGVSDLINNQHFIAGTRVAQIVGTTIYADRNSTNGASATSQVVQFLGPTTAYTSPVATKTILVGGTFANNTNNNINVTVELLDSSVGVTSTGSVAIASKIPVPGGSSFVISDTGKTVLESKDELRVYCDTADAVDVSLSVLTGVS</sequence>
<organism evidence="1">
    <name type="scientific">Nucleocytoviricota sp</name>
    <dbReference type="NCBI Taxonomy" id="2809609"/>
    <lineage>
        <taxon>Viruses</taxon>
        <taxon>Varidnaviria</taxon>
        <taxon>Bamfordvirae</taxon>
        <taxon>Nucleocytoviricota</taxon>
    </lineage>
</organism>
<evidence type="ECO:0000313" key="1">
    <source>
        <dbReference type="EMBL" id="UZT29045.1"/>
    </source>
</evidence>
<dbReference type="EMBL" id="OP765507">
    <property type="protein sequence ID" value="UZT29045.1"/>
    <property type="molecule type" value="Genomic_DNA"/>
</dbReference>
<accession>A0A9E8GB02</accession>
<evidence type="ECO:0008006" key="2">
    <source>
        <dbReference type="Google" id="ProtNLM"/>
    </source>
</evidence>
<name>A0A9E8GB02_9VIRU</name>